<dbReference type="AlphaFoldDB" id="A0A7Y9ICH6"/>
<dbReference type="GO" id="GO:0046677">
    <property type="term" value="P:response to antibiotic"/>
    <property type="evidence" value="ECO:0007669"/>
    <property type="project" value="InterPro"/>
</dbReference>
<dbReference type="SUPFAM" id="SSF159501">
    <property type="entry name" value="EreA/ChaN-like"/>
    <property type="match status" value="1"/>
</dbReference>
<name>A0A7Y9ICH6_9ACTN</name>
<gene>
    <name evidence="1" type="ORF">BKA15_005725</name>
</gene>
<comment type="caution">
    <text evidence="1">The sequence shown here is derived from an EMBL/GenBank/DDBJ whole genome shotgun (WGS) entry which is preliminary data.</text>
</comment>
<keyword evidence="1" id="KW-0378">Hydrolase</keyword>
<dbReference type="EC" id="3.1.1.-" evidence="1"/>
<dbReference type="Gene3D" id="3.40.1660.10">
    <property type="entry name" value="EreA-like (biosynthetic domain)"/>
    <property type="match status" value="1"/>
</dbReference>
<sequence length="470" mass="52804">MALVAITEGEPPTMIINKSTDRTKISRRSLLAAGAGATIAAAVPGAAFAEPRTVGDPVQRWIRDQAVSLRTVDPSAPLDDLRLLPRLTRGATLVGLGEHGHNFAEVTTLKHRVLRQLVERQGFRTLFWEEDWSLCLLIDRHLSTGAGDLIALVNQMSPAWRNQQVVDLLRWLRRHNLRQRNDQVRFVGAEHYATLPFVYTELKAYLAKVAPEHRAEVAELIKYLIPDCSKTDDPDCNSIGGYARWYFLKVQDKEPFLTRAARLREIVDALPCRPGDLRRELAGQAARQIQKFYLHYSFPPPEIPSFRDAGAAGTIRWWHDLTRTKAVYWAATSHTSRAARVSITGGYPVTFAPVGSHLAGWYGERYRVIGFGFHHGTYRTETGAVVDVPVPKPDWYEHTFTGLDHDQSVLDLSGRVPNEVREWLAAPFLARGYPDEGYDSEGSGGTLADWFDVIIHRREVAPTDLIRADT</sequence>
<reference evidence="1 2" key="1">
    <citation type="submission" date="2020-07" db="EMBL/GenBank/DDBJ databases">
        <title>Sequencing the genomes of 1000 actinobacteria strains.</title>
        <authorList>
            <person name="Klenk H.-P."/>
        </authorList>
    </citation>
    <scope>NUCLEOTIDE SEQUENCE [LARGE SCALE GENOMIC DNA]</scope>
    <source>
        <strain evidence="1 2">DSM 22083</strain>
    </source>
</reference>
<dbReference type="PANTHER" id="PTHR31299:SF0">
    <property type="entry name" value="ESTERASE, PUTATIVE (AFU_ORTHOLOGUE AFUA_1G05850)-RELATED"/>
    <property type="match status" value="1"/>
</dbReference>
<organism evidence="1 2">
    <name type="scientific">Microlunatus parietis</name>
    <dbReference type="NCBI Taxonomy" id="682979"/>
    <lineage>
        <taxon>Bacteria</taxon>
        <taxon>Bacillati</taxon>
        <taxon>Actinomycetota</taxon>
        <taxon>Actinomycetes</taxon>
        <taxon>Propionibacteriales</taxon>
        <taxon>Propionibacteriaceae</taxon>
        <taxon>Microlunatus</taxon>
    </lineage>
</organism>
<dbReference type="InterPro" id="IPR052036">
    <property type="entry name" value="Hydrolase/PRTase-associated"/>
</dbReference>
<dbReference type="GO" id="GO:0016787">
    <property type="term" value="F:hydrolase activity"/>
    <property type="evidence" value="ECO:0007669"/>
    <property type="project" value="UniProtKB-KW"/>
</dbReference>
<protein>
    <submittedName>
        <fullName evidence="1">Erythromycin esterase</fullName>
        <ecNumber evidence="1">3.1.1.-</ecNumber>
    </submittedName>
</protein>
<dbReference type="PROSITE" id="PS51318">
    <property type="entry name" value="TAT"/>
    <property type="match status" value="1"/>
</dbReference>
<evidence type="ECO:0000313" key="2">
    <source>
        <dbReference type="Proteomes" id="UP000569914"/>
    </source>
</evidence>
<dbReference type="InterPro" id="IPR007815">
    <property type="entry name" value="Emycin_Estase"/>
</dbReference>
<dbReference type="EMBL" id="JACCBU010000001">
    <property type="protein sequence ID" value="NYE74396.1"/>
    <property type="molecule type" value="Genomic_DNA"/>
</dbReference>
<dbReference type="Gene3D" id="1.20.1440.30">
    <property type="entry name" value="Biosynthetic Protein domain"/>
    <property type="match status" value="1"/>
</dbReference>
<dbReference type="Pfam" id="PF05139">
    <property type="entry name" value="Erythro_esteras"/>
    <property type="match status" value="1"/>
</dbReference>
<dbReference type="Proteomes" id="UP000569914">
    <property type="component" value="Unassembled WGS sequence"/>
</dbReference>
<accession>A0A7Y9ICH6</accession>
<keyword evidence="2" id="KW-1185">Reference proteome</keyword>
<dbReference type="RefSeq" id="WP_179756666.1">
    <property type="nucleotide sequence ID" value="NZ_JACCBU010000001.1"/>
</dbReference>
<proteinExistence type="predicted"/>
<dbReference type="Gene3D" id="3.30.1870.10">
    <property type="entry name" value="EreA-like, domain 2"/>
    <property type="match status" value="1"/>
</dbReference>
<dbReference type="PANTHER" id="PTHR31299">
    <property type="entry name" value="ESTERASE, PUTATIVE (AFU_ORTHOLOGUE AFUA_1G05850)-RELATED"/>
    <property type="match status" value="1"/>
</dbReference>
<evidence type="ECO:0000313" key="1">
    <source>
        <dbReference type="EMBL" id="NYE74396.1"/>
    </source>
</evidence>
<dbReference type="CDD" id="cd14728">
    <property type="entry name" value="Ere-like"/>
    <property type="match status" value="1"/>
</dbReference>
<dbReference type="InterPro" id="IPR006311">
    <property type="entry name" value="TAT_signal"/>
</dbReference>